<dbReference type="OrthoDB" id="3730241at2"/>
<reference evidence="1 2" key="1">
    <citation type="submission" date="2018-11" db="EMBL/GenBank/DDBJ databases">
        <authorList>
            <person name="Na S.W."/>
            <person name="Baik M."/>
        </authorList>
    </citation>
    <scope>NUCLEOTIDE SEQUENCE [LARGE SCALE GENOMIC DNA]</scope>
    <source>
        <strain evidence="1 2">E39</strain>
    </source>
</reference>
<dbReference type="AlphaFoldDB" id="A0A5P8E544"/>
<dbReference type="CDD" id="cd12208">
    <property type="entry name" value="DIP1984-like"/>
    <property type="match status" value="1"/>
</dbReference>
<accession>A0A5P8E544</accession>
<dbReference type="Proteomes" id="UP000249375">
    <property type="component" value="Chromosome"/>
</dbReference>
<name>A0A5P8E544_9BACT</name>
<dbReference type="EMBL" id="CP033459">
    <property type="protein sequence ID" value="QFQ12036.1"/>
    <property type="molecule type" value="Genomic_DNA"/>
</dbReference>
<evidence type="ECO:0008006" key="3">
    <source>
        <dbReference type="Google" id="ProtNLM"/>
    </source>
</evidence>
<evidence type="ECO:0000313" key="2">
    <source>
        <dbReference type="Proteomes" id="UP000249375"/>
    </source>
</evidence>
<gene>
    <name evidence="1" type="ORF">C7Y71_002810</name>
</gene>
<dbReference type="Gene3D" id="6.10.320.10">
    <property type="match status" value="1"/>
</dbReference>
<dbReference type="InterPro" id="IPR047741">
    <property type="entry name" value="DIP1984-like"/>
</dbReference>
<dbReference type="NCBIfam" id="NF038048">
    <property type="entry name" value="DIP1984_fam"/>
    <property type="match status" value="1"/>
</dbReference>
<sequence>MKLSEALSLRKDLQTRITQLASRLDNNVVSQEGDEPAENPKELLAELKSCIEQFEYYIYCINATNMQVTNDKGVPLTKLLAKREALSRHIQVLQGVFNTASSVGSNNRYSRTEIKSVANIDIKPLRKQVDELSQQYRLLDIEIQTMNFKYDLIEE</sequence>
<dbReference type="KEGG" id="alq:C7Y71_002810"/>
<keyword evidence="2" id="KW-1185">Reference proteome</keyword>
<evidence type="ECO:0000313" key="1">
    <source>
        <dbReference type="EMBL" id="QFQ12036.1"/>
    </source>
</evidence>
<dbReference type="Pfam" id="PF20935">
    <property type="entry name" value="DUF6847"/>
    <property type="match status" value="1"/>
</dbReference>
<dbReference type="RefSeq" id="WP_111899362.1">
    <property type="nucleotide sequence ID" value="NZ_CP033459.1"/>
</dbReference>
<protein>
    <recommendedName>
        <fullName evidence="3">Septicolysin</fullName>
    </recommendedName>
</protein>
<organism evidence="1 2">
    <name type="scientific">Pseudoprevotella muciniphila</name>
    <dbReference type="NCBI Taxonomy" id="2133944"/>
    <lineage>
        <taxon>Bacteria</taxon>
        <taxon>Pseudomonadati</taxon>
        <taxon>Bacteroidota</taxon>
        <taxon>Bacteroidia</taxon>
        <taxon>Bacteroidales</taxon>
        <taxon>Prevotellaceae</taxon>
        <taxon>Pseudoprevotella</taxon>
    </lineage>
</organism>
<proteinExistence type="predicted"/>